<feature type="domain" description="Tubulin/FtsZ 2-layer sandwich" evidence="13">
    <location>
        <begin position="267"/>
        <end position="400"/>
    </location>
</feature>
<dbReference type="InterPro" id="IPR017975">
    <property type="entry name" value="Tubulin_CS"/>
</dbReference>
<dbReference type="Pfam" id="PF00091">
    <property type="entry name" value="Tubulin"/>
    <property type="match status" value="1"/>
</dbReference>
<evidence type="ECO:0000313" key="15">
    <source>
        <dbReference type="Proteomes" id="UP000826656"/>
    </source>
</evidence>
<dbReference type="InterPro" id="IPR003008">
    <property type="entry name" value="Tubulin_FtsZ_GTPase"/>
</dbReference>
<keyword evidence="8 11" id="KW-0342">GTP-binding</keyword>
<dbReference type="InterPro" id="IPR037103">
    <property type="entry name" value="Tubulin/FtsZ-like_C"/>
</dbReference>
<dbReference type="InterPro" id="IPR002452">
    <property type="entry name" value="Alpha_tubulin"/>
</dbReference>
<comment type="subcellular location">
    <subcellularLocation>
        <location evidence="1">Cytoplasm</location>
    </subcellularLocation>
</comment>
<dbReference type="InterPro" id="IPR018316">
    <property type="entry name" value="Tubulin/FtsZ_2-layer-sand-dom"/>
</dbReference>
<evidence type="ECO:0000256" key="10">
    <source>
        <dbReference type="ARBA" id="ARBA00049117"/>
    </source>
</evidence>
<dbReference type="SMART" id="SM00864">
    <property type="entry name" value="Tubulin"/>
    <property type="match status" value="1"/>
</dbReference>
<protein>
    <recommendedName>
        <fullName evidence="11">Tubulin alpha chain</fullName>
    </recommendedName>
</protein>
<evidence type="ECO:0000256" key="2">
    <source>
        <dbReference type="ARBA" id="ARBA00009636"/>
    </source>
</evidence>
<gene>
    <name evidence="14" type="ORF">KY290_016971</name>
</gene>
<keyword evidence="3" id="KW-0963">Cytoplasm</keyword>
<evidence type="ECO:0000256" key="3">
    <source>
        <dbReference type="ARBA" id="ARBA00022490"/>
    </source>
</evidence>
<comment type="subunit">
    <text evidence="11">Dimer of alpha and beta chains. A typical microtubule is a hollow water-filled tube with an outer diameter of 25 nm and an inner diameter of 15 nM. Alpha-beta heterodimers associate head-to-tail to form protofilaments running lengthwise along the microtubule wall with the beta-tubulin subunit facing the microtubule plus end conferring a structural polarity. Microtubules usually have 13 protofilaments but different protofilament numbers can be found in some organisms and specialized cells.</text>
</comment>
<name>A0ABQ7VC26_SOLTU</name>
<dbReference type="InterPro" id="IPR023123">
    <property type="entry name" value="Tubulin_C"/>
</dbReference>
<dbReference type="Pfam" id="PF03953">
    <property type="entry name" value="Tubulin_C"/>
    <property type="match status" value="1"/>
</dbReference>
<dbReference type="PRINTS" id="PR01161">
    <property type="entry name" value="TUBULIN"/>
</dbReference>
<dbReference type="Gene3D" id="3.40.50.1440">
    <property type="entry name" value="Tubulin/FtsZ, GTPase domain"/>
    <property type="match status" value="1"/>
</dbReference>
<dbReference type="Gene3D" id="3.30.1330.20">
    <property type="entry name" value="Tubulin/FtsZ, C-terminal domain"/>
    <property type="match status" value="1"/>
</dbReference>
<accession>A0ABQ7VC26</accession>
<dbReference type="InterPro" id="IPR036525">
    <property type="entry name" value="Tubulin/FtsZ_GTPase_sf"/>
</dbReference>
<evidence type="ECO:0000259" key="13">
    <source>
        <dbReference type="SMART" id="SM00865"/>
    </source>
</evidence>
<organism evidence="14 15">
    <name type="scientific">Solanum tuberosum</name>
    <name type="common">Potato</name>
    <dbReference type="NCBI Taxonomy" id="4113"/>
    <lineage>
        <taxon>Eukaryota</taxon>
        <taxon>Viridiplantae</taxon>
        <taxon>Streptophyta</taxon>
        <taxon>Embryophyta</taxon>
        <taxon>Tracheophyta</taxon>
        <taxon>Spermatophyta</taxon>
        <taxon>Magnoliopsida</taxon>
        <taxon>eudicotyledons</taxon>
        <taxon>Gunneridae</taxon>
        <taxon>Pentapetalae</taxon>
        <taxon>asterids</taxon>
        <taxon>lamiids</taxon>
        <taxon>Solanales</taxon>
        <taxon>Solanaceae</taxon>
        <taxon>Solanoideae</taxon>
        <taxon>Solaneae</taxon>
        <taxon>Solanum</taxon>
    </lineage>
</organism>
<dbReference type="PRINTS" id="PR01162">
    <property type="entry name" value="ALPHATUBULIN"/>
</dbReference>
<evidence type="ECO:0000256" key="11">
    <source>
        <dbReference type="RuleBase" id="RU000352"/>
    </source>
</evidence>
<evidence type="ECO:0000256" key="6">
    <source>
        <dbReference type="ARBA" id="ARBA00022801"/>
    </source>
</evidence>
<keyword evidence="5 11" id="KW-0547">Nucleotide-binding</keyword>
<comment type="similarity">
    <text evidence="2 11">Belongs to the tubulin family.</text>
</comment>
<comment type="catalytic activity">
    <reaction evidence="10">
        <text>GTP + H2O = GDP + phosphate + H(+)</text>
        <dbReference type="Rhea" id="RHEA:19669"/>
        <dbReference type="ChEBI" id="CHEBI:15377"/>
        <dbReference type="ChEBI" id="CHEBI:15378"/>
        <dbReference type="ChEBI" id="CHEBI:37565"/>
        <dbReference type="ChEBI" id="CHEBI:43474"/>
        <dbReference type="ChEBI" id="CHEBI:58189"/>
    </reaction>
    <physiologicalReaction direction="left-to-right" evidence="10">
        <dbReference type="Rhea" id="RHEA:19670"/>
    </physiologicalReaction>
</comment>
<reference evidence="14 15" key="1">
    <citation type="journal article" date="2021" name="bioRxiv">
        <title>Chromosome-scale and haplotype-resolved genome assembly of a tetraploid potato cultivar.</title>
        <authorList>
            <person name="Sun H."/>
            <person name="Jiao W.-B."/>
            <person name="Krause K."/>
            <person name="Campoy J.A."/>
            <person name="Goel M."/>
            <person name="Folz-Donahue K."/>
            <person name="Kukat C."/>
            <person name="Huettel B."/>
            <person name="Schneeberger K."/>
        </authorList>
    </citation>
    <scope>NUCLEOTIDE SEQUENCE [LARGE SCALE GENOMIC DNA]</scope>
    <source>
        <strain evidence="14">SolTubOtavaFocal</strain>
        <tissue evidence="14">Leaves</tissue>
    </source>
</reference>
<comment type="caution">
    <text evidence="14">The sequence shown here is derived from an EMBL/GenBank/DDBJ whole genome shotgun (WGS) entry which is preliminary data.</text>
</comment>
<dbReference type="Gene3D" id="1.10.287.600">
    <property type="entry name" value="Helix hairpin bin"/>
    <property type="match status" value="1"/>
</dbReference>
<dbReference type="SMART" id="SM00865">
    <property type="entry name" value="Tubulin_C"/>
    <property type="match status" value="1"/>
</dbReference>
<evidence type="ECO:0000256" key="7">
    <source>
        <dbReference type="ARBA" id="ARBA00022842"/>
    </source>
</evidence>
<dbReference type="PROSITE" id="PS00227">
    <property type="entry name" value="TUBULIN"/>
    <property type="match status" value="1"/>
</dbReference>
<dbReference type="EMBL" id="JAIVGD010000013">
    <property type="protein sequence ID" value="KAH0760898.1"/>
    <property type="molecule type" value="Genomic_DNA"/>
</dbReference>
<evidence type="ECO:0000259" key="12">
    <source>
        <dbReference type="SMART" id="SM00864"/>
    </source>
</evidence>
<proteinExistence type="inferred from homology"/>
<keyword evidence="15" id="KW-1185">Reference proteome</keyword>
<keyword evidence="4 11" id="KW-0493">Microtubule</keyword>
<comment type="function">
    <text evidence="9 11">Tubulin is the major constituent of microtubules, a cylinder consisting of laterally associated linear protofilaments composed of alpha- and beta-tubulin heterodimers. Microtubules grow by the addition of GTP-tubulin dimers to the microtubule end, where a stabilizing cap forms. Below the cap, tubulin dimers are in GDP-bound state, owing to GTPase activity of alpha-tubulin.</text>
</comment>
<dbReference type="InterPro" id="IPR000217">
    <property type="entry name" value="Tubulin"/>
</dbReference>
<sequence length="448" mass="50739">MMKQEEEYKKEFISIHIGQTGINLGNSCWELYCLEHGIQPDGMRSTTEDEDDDDRDYRFRTFFSETSSGKFVPRALFIDLEPSVIDEVKSGTNSQLYNPQQFICGKEDAGNNFARGYYTLGGKIIDECLDRIRKLVDDCSNLSGFVIFNAVSGGTGSGFCSLLLESLSTEYEPKEKITFTVYPSPDDEFSPSILDSYNTILASYSLNEHSNVTLMFDNVSVYDICRRSLDIENPTYVNMNRLVSQAISSLTVSMRFEGSTFNQNLRSFCDSIIGFAGCSYVPVLSAAKEVQHKQHSFVELTNAALEPSSYMVKHDPCKGNYMNNLIVYRGDDVDFDDVDNAVSMARTRTGFDYFDTAYRSGINYVPVTVYPGGDLATVQREVCVVSCTTSIQDVFTRISHKFNQMYAKKDFLHSYFCEGMEEYEFSEAYEEIAIKLVKLCQVYENEDP</sequence>
<evidence type="ECO:0000256" key="8">
    <source>
        <dbReference type="ARBA" id="ARBA00023134"/>
    </source>
</evidence>
<keyword evidence="7" id="KW-0460">Magnesium</keyword>
<evidence type="ECO:0000256" key="4">
    <source>
        <dbReference type="ARBA" id="ARBA00022701"/>
    </source>
</evidence>
<dbReference type="CDD" id="cd02186">
    <property type="entry name" value="alpha_tubulin"/>
    <property type="match status" value="1"/>
</dbReference>
<evidence type="ECO:0000256" key="9">
    <source>
        <dbReference type="ARBA" id="ARBA00034296"/>
    </source>
</evidence>
<keyword evidence="6" id="KW-0378">Hydrolase</keyword>
<dbReference type="InterPro" id="IPR008280">
    <property type="entry name" value="Tub_FtsZ_C"/>
</dbReference>
<dbReference type="Proteomes" id="UP000826656">
    <property type="component" value="Unassembled WGS sequence"/>
</dbReference>
<evidence type="ECO:0000256" key="5">
    <source>
        <dbReference type="ARBA" id="ARBA00022741"/>
    </source>
</evidence>
<dbReference type="SUPFAM" id="SSF55307">
    <property type="entry name" value="Tubulin C-terminal domain-like"/>
    <property type="match status" value="1"/>
</dbReference>
<dbReference type="PANTHER" id="PTHR11588">
    <property type="entry name" value="TUBULIN"/>
    <property type="match status" value="1"/>
</dbReference>
<dbReference type="SUPFAM" id="SSF52490">
    <property type="entry name" value="Tubulin nucleotide-binding domain-like"/>
    <property type="match status" value="1"/>
</dbReference>
<feature type="domain" description="Tubulin/FtsZ GTPase" evidence="12">
    <location>
        <begin position="59"/>
        <end position="258"/>
    </location>
</feature>
<evidence type="ECO:0000313" key="14">
    <source>
        <dbReference type="EMBL" id="KAH0760898.1"/>
    </source>
</evidence>
<evidence type="ECO:0000256" key="1">
    <source>
        <dbReference type="ARBA" id="ARBA00004496"/>
    </source>
</evidence>